<dbReference type="RefSeq" id="WP_092232047.1">
    <property type="nucleotide sequence ID" value="NZ_FNLL01000003.1"/>
</dbReference>
<dbReference type="SMART" id="SM00260">
    <property type="entry name" value="CheW"/>
    <property type="match status" value="1"/>
</dbReference>
<dbReference type="SMART" id="SM00448">
    <property type="entry name" value="REC"/>
    <property type="match status" value="1"/>
</dbReference>
<dbReference type="InterPro" id="IPR036061">
    <property type="entry name" value="CheW-like_dom_sf"/>
</dbReference>
<dbReference type="InterPro" id="IPR001789">
    <property type="entry name" value="Sig_transdc_resp-reg_receiver"/>
</dbReference>
<name>A0A1H2EWX5_9BACT</name>
<organism evidence="4 5">
    <name type="scientific">Desulfobacula phenolica</name>
    <dbReference type="NCBI Taxonomy" id="90732"/>
    <lineage>
        <taxon>Bacteria</taxon>
        <taxon>Pseudomonadati</taxon>
        <taxon>Thermodesulfobacteriota</taxon>
        <taxon>Desulfobacteria</taxon>
        <taxon>Desulfobacterales</taxon>
        <taxon>Desulfobacteraceae</taxon>
        <taxon>Desulfobacula</taxon>
    </lineage>
</organism>
<protein>
    <submittedName>
        <fullName evidence="4">Two-component system, chemotaxis family, response regulator CheV</fullName>
    </submittedName>
</protein>
<accession>A0A1H2EWX5</accession>
<dbReference type="InterPro" id="IPR002545">
    <property type="entry name" value="CheW-lke_dom"/>
</dbReference>
<feature type="domain" description="Response regulatory" evidence="2">
    <location>
        <begin position="178"/>
        <end position="303"/>
    </location>
</feature>
<dbReference type="SUPFAM" id="SSF52172">
    <property type="entry name" value="CheY-like"/>
    <property type="match status" value="1"/>
</dbReference>
<evidence type="ECO:0000313" key="4">
    <source>
        <dbReference type="EMBL" id="SDT99607.1"/>
    </source>
</evidence>
<dbReference type="EMBL" id="FNLL01000003">
    <property type="protein sequence ID" value="SDT99607.1"/>
    <property type="molecule type" value="Genomic_DNA"/>
</dbReference>
<dbReference type="PANTHER" id="PTHR47233">
    <property type="entry name" value="CHEMOTAXIS PROTEIN CHEV"/>
    <property type="match status" value="1"/>
</dbReference>
<sequence>MNKQDTTFGTGTKEMELLTILVDDQLFGVNVDKVQSIVLYDPELVTSLPGTQSGISGMLLYRNKTIPLLDLSQILDIDLKQKFDKEIIVVTEFNKTINSFKAQGVNRIYRLPWKEFIPLDHLFEDNSFFTGSVNVDDTQVLILDLEHILAEFFPETLIEQISQENLDQATFVQRENLEIVFAEDSPTMRKAVVKQLQTAGFQNIKPFVNGGQALDHLIQKYKNNSDKNIKNVVLISDIDMPVLDGLTLCHQVKTDPDLKDIYVVMFSSLINEQMITKCNKINADFCINKPEINQLINIMDKRC</sequence>
<dbReference type="PANTHER" id="PTHR47233:SF3">
    <property type="entry name" value="CHEMOTAXIS PROTEIN CHEV"/>
    <property type="match status" value="1"/>
</dbReference>
<dbReference type="Pfam" id="PF01584">
    <property type="entry name" value="CheW"/>
    <property type="match status" value="1"/>
</dbReference>
<evidence type="ECO:0000313" key="5">
    <source>
        <dbReference type="Proteomes" id="UP000199608"/>
    </source>
</evidence>
<evidence type="ECO:0000256" key="1">
    <source>
        <dbReference type="PROSITE-ProRule" id="PRU00169"/>
    </source>
</evidence>
<evidence type="ECO:0000259" key="3">
    <source>
        <dbReference type="PROSITE" id="PS50851"/>
    </source>
</evidence>
<dbReference type="PROSITE" id="PS50851">
    <property type="entry name" value="CHEW"/>
    <property type="match status" value="1"/>
</dbReference>
<feature type="modified residue" description="4-aspartylphosphate" evidence="1">
    <location>
        <position position="237"/>
    </location>
</feature>
<keyword evidence="1" id="KW-0597">Phosphoprotein</keyword>
<dbReference type="Gene3D" id="2.40.50.180">
    <property type="entry name" value="CheA-289, Domain 4"/>
    <property type="match status" value="1"/>
</dbReference>
<dbReference type="Gene3D" id="3.40.50.2300">
    <property type="match status" value="1"/>
</dbReference>
<dbReference type="AlphaFoldDB" id="A0A1H2EWX5"/>
<dbReference type="SUPFAM" id="SSF50341">
    <property type="entry name" value="CheW-like"/>
    <property type="match status" value="1"/>
</dbReference>
<dbReference type="GO" id="GO:0006935">
    <property type="term" value="P:chemotaxis"/>
    <property type="evidence" value="ECO:0007669"/>
    <property type="project" value="InterPro"/>
</dbReference>
<dbReference type="PROSITE" id="PS50110">
    <property type="entry name" value="RESPONSE_REGULATORY"/>
    <property type="match status" value="1"/>
</dbReference>
<dbReference type="Pfam" id="PF00072">
    <property type="entry name" value="Response_reg"/>
    <property type="match status" value="1"/>
</dbReference>
<reference evidence="5" key="1">
    <citation type="submission" date="2016-10" db="EMBL/GenBank/DDBJ databases">
        <authorList>
            <person name="Varghese N."/>
            <person name="Submissions S."/>
        </authorList>
    </citation>
    <scope>NUCLEOTIDE SEQUENCE [LARGE SCALE GENOMIC DNA]</scope>
    <source>
        <strain evidence="5">DSM 3384</strain>
    </source>
</reference>
<gene>
    <name evidence="4" type="ORF">SAMN04487931_103408</name>
</gene>
<dbReference type="Gene3D" id="2.30.30.40">
    <property type="entry name" value="SH3 Domains"/>
    <property type="match status" value="1"/>
</dbReference>
<evidence type="ECO:0000259" key="2">
    <source>
        <dbReference type="PROSITE" id="PS50110"/>
    </source>
</evidence>
<dbReference type="GO" id="GO:0000160">
    <property type="term" value="P:phosphorelay signal transduction system"/>
    <property type="evidence" value="ECO:0007669"/>
    <property type="project" value="InterPro"/>
</dbReference>
<dbReference type="Proteomes" id="UP000199608">
    <property type="component" value="Unassembled WGS sequence"/>
</dbReference>
<dbReference type="InterPro" id="IPR011006">
    <property type="entry name" value="CheY-like_superfamily"/>
</dbReference>
<keyword evidence="5" id="KW-1185">Reference proteome</keyword>
<proteinExistence type="predicted"/>
<feature type="domain" description="CheW-like" evidence="3">
    <location>
        <begin position="14"/>
        <end position="154"/>
    </location>
</feature>